<proteinExistence type="predicted"/>
<organism evidence="1 2">
    <name type="scientific">Glycine soja</name>
    <name type="common">Wild soybean</name>
    <dbReference type="NCBI Taxonomy" id="3848"/>
    <lineage>
        <taxon>Eukaryota</taxon>
        <taxon>Viridiplantae</taxon>
        <taxon>Streptophyta</taxon>
        <taxon>Embryophyta</taxon>
        <taxon>Tracheophyta</taxon>
        <taxon>Spermatophyta</taxon>
        <taxon>Magnoliopsida</taxon>
        <taxon>eudicotyledons</taxon>
        <taxon>Gunneridae</taxon>
        <taxon>Pentapetalae</taxon>
        <taxon>rosids</taxon>
        <taxon>fabids</taxon>
        <taxon>Fabales</taxon>
        <taxon>Fabaceae</taxon>
        <taxon>Papilionoideae</taxon>
        <taxon>50 kb inversion clade</taxon>
        <taxon>NPAAA clade</taxon>
        <taxon>indigoferoid/millettioid clade</taxon>
        <taxon>Phaseoleae</taxon>
        <taxon>Glycine</taxon>
        <taxon>Glycine subgen. Soja</taxon>
    </lineage>
</organism>
<name>A0A445I471_GLYSO</name>
<dbReference type="PANTHER" id="PTHR46782:SF2">
    <property type="entry name" value="OS07G0545900 PROTEIN"/>
    <property type="match status" value="1"/>
</dbReference>
<evidence type="ECO:0000313" key="2">
    <source>
        <dbReference type="Proteomes" id="UP000289340"/>
    </source>
</evidence>
<evidence type="ECO:0000313" key="1">
    <source>
        <dbReference type="EMBL" id="RZB80676.1"/>
    </source>
</evidence>
<accession>A0A445I471</accession>
<dbReference type="AlphaFoldDB" id="A0A445I471"/>
<dbReference type="InterPro" id="IPR044646">
    <property type="entry name" value="EMB1417-like"/>
</dbReference>
<protein>
    <submittedName>
        <fullName evidence="1">Pentatricopeptide repeat-containing protein, chloroplastic isoform A</fullName>
    </submittedName>
</protein>
<sequence>LKLEEESWSETLSTGSRSILFYGAEDPSIVGMMLDSAFSNLYDLMIEPVDVYKIWLPKFIFNGWMEPQHFCIHSSMGEVVNDTTAVAKAVILKGTRDIGAIVGSRVANIYGLDILAEEIQVSRVRLVTMHGPKFSTITVTASPKVYKLPNEKEVVFGALDKWTAWETEFLVIAMSKALKILRKMGHWVPVIQTVKKLCTSAFLRVCGGLLQAKGQYLGEMRFNFSCKVRIQVIEGFDEMIFEVHNILA</sequence>
<reference evidence="1 2" key="1">
    <citation type="submission" date="2018-09" db="EMBL/GenBank/DDBJ databases">
        <title>A high-quality reference genome of wild soybean provides a powerful tool to mine soybean genomes.</title>
        <authorList>
            <person name="Xie M."/>
            <person name="Chung C.Y.L."/>
            <person name="Li M.-W."/>
            <person name="Wong F.-L."/>
            <person name="Chan T.-F."/>
            <person name="Lam H.-M."/>
        </authorList>
    </citation>
    <scope>NUCLEOTIDE SEQUENCE [LARGE SCALE GENOMIC DNA]</scope>
    <source>
        <strain evidence="2">cv. W05</strain>
        <tissue evidence="1">Hypocotyl of etiolated seedlings</tissue>
    </source>
</reference>
<dbReference type="PANTHER" id="PTHR46782">
    <property type="entry name" value="OS01G0757700 PROTEIN"/>
    <property type="match status" value="1"/>
</dbReference>
<keyword evidence="2" id="KW-1185">Reference proteome</keyword>
<dbReference type="Proteomes" id="UP000289340">
    <property type="component" value="Chromosome 11"/>
</dbReference>
<dbReference type="EMBL" id="QZWG01000011">
    <property type="protein sequence ID" value="RZB80676.1"/>
    <property type="molecule type" value="Genomic_DNA"/>
</dbReference>
<feature type="non-terminal residue" evidence="1">
    <location>
        <position position="1"/>
    </location>
</feature>
<comment type="caution">
    <text evidence="1">The sequence shown here is derived from an EMBL/GenBank/DDBJ whole genome shotgun (WGS) entry which is preliminary data.</text>
</comment>
<gene>
    <name evidence="1" type="ORF">D0Y65_030393</name>
</gene>